<sequence>MMVSRYKVDEDDRLQHLLWADGQCRMDYECFGDVLSFDATYKVNKYEKPLVVFTGVNNHAQTVVFACGPVGDETEETYTWLLEQFDDCMNRKKPYSVVTDGDRAMEQAIAKCMFRDYLIDEFEKKWAEIIEEYGLQEISLNASVKRYVDSSNTLAEFFEQFQR</sequence>
<proteinExistence type="predicted"/>
<evidence type="ECO:0000259" key="1">
    <source>
        <dbReference type="Pfam" id="PF10551"/>
    </source>
</evidence>
<keyword evidence="3" id="KW-1185">Reference proteome</keyword>
<dbReference type="Pfam" id="PF10551">
    <property type="entry name" value="MULE"/>
    <property type="match status" value="1"/>
</dbReference>
<dbReference type="OrthoDB" id="1426481at2759"/>
<protein>
    <submittedName>
        <fullName evidence="2">Protein FAR1-related sequence 5</fullName>
    </submittedName>
</protein>
<evidence type="ECO:0000313" key="3">
    <source>
        <dbReference type="Proteomes" id="UP000634136"/>
    </source>
</evidence>
<reference evidence="2" key="1">
    <citation type="submission" date="2020-09" db="EMBL/GenBank/DDBJ databases">
        <title>Genome-Enabled Discovery of Anthraquinone Biosynthesis in Senna tora.</title>
        <authorList>
            <person name="Kang S.-H."/>
            <person name="Pandey R.P."/>
            <person name="Lee C.-M."/>
            <person name="Sim J.-S."/>
            <person name="Jeong J.-T."/>
            <person name="Choi B.-S."/>
            <person name="Jung M."/>
            <person name="Ginzburg D."/>
            <person name="Zhao K."/>
            <person name="Won S.Y."/>
            <person name="Oh T.-J."/>
            <person name="Yu Y."/>
            <person name="Kim N.-H."/>
            <person name="Lee O.R."/>
            <person name="Lee T.-H."/>
            <person name="Bashyal P."/>
            <person name="Kim T.-S."/>
            <person name="Lee W.-H."/>
            <person name="Kawkins C."/>
            <person name="Kim C.-K."/>
            <person name="Kim J.S."/>
            <person name="Ahn B.O."/>
            <person name="Rhee S.Y."/>
            <person name="Sohng J.K."/>
        </authorList>
    </citation>
    <scope>NUCLEOTIDE SEQUENCE</scope>
    <source>
        <tissue evidence="2">Leaf</tissue>
    </source>
</reference>
<dbReference type="PANTHER" id="PTHR47718">
    <property type="entry name" value="OS01G0519700 PROTEIN"/>
    <property type="match status" value="1"/>
</dbReference>
<accession>A0A834SV36</accession>
<organism evidence="2 3">
    <name type="scientific">Senna tora</name>
    <dbReference type="NCBI Taxonomy" id="362788"/>
    <lineage>
        <taxon>Eukaryota</taxon>
        <taxon>Viridiplantae</taxon>
        <taxon>Streptophyta</taxon>
        <taxon>Embryophyta</taxon>
        <taxon>Tracheophyta</taxon>
        <taxon>Spermatophyta</taxon>
        <taxon>Magnoliopsida</taxon>
        <taxon>eudicotyledons</taxon>
        <taxon>Gunneridae</taxon>
        <taxon>Pentapetalae</taxon>
        <taxon>rosids</taxon>
        <taxon>fabids</taxon>
        <taxon>Fabales</taxon>
        <taxon>Fabaceae</taxon>
        <taxon>Caesalpinioideae</taxon>
        <taxon>Cassia clade</taxon>
        <taxon>Senna</taxon>
    </lineage>
</organism>
<feature type="domain" description="MULE transposase" evidence="1">
    <location>
        <begin position="34"/>
        <end position="111"/>
    </location>
</feature>
<dbReference type="PANTHER" id="PTHR47718:SF15">
    <property type="entry name" value="PROTEIN FAR1-RELATED SEQUENCE 5-LIKE"/>
    <property type="match status" value="1"/>
</dbReference>
<dbReference type="AlphaFoldDB" id="A0A834SV36"/>
<comment type="caution">
    <text evidence="2">The sequence shown here is derived from an EMBL/GenBank/DDBJ whole genome shotgun (WGS) entry which is preliminary data.</text>
</comment>
<name>A0A834SV36_9FABA</name>
<gene>
    <name evidence="2" type="ORF">G2W53_035035</name>
</gene>
<dbReference type="Proteomes" id="UP000634136">
    <property type="component" value="Unassembled WGS sequence"/>
</dbReference>
<dbReference type="InterPro" id="IPR018289">
    <property type="entry name" value="MULE_transposase_dom"/>
</dbReference>
<dbReference type="EMBL" id="JAAIUW010000011">
    <property type="protein sequence ID" value="KAF7808292.1"/>
    <property type="molecule type" value="Genomic_DNA"/>
</dbReference>
<evidence type="ECO:0000313" key="2">
    <source>
        <dbReference type="EMBL" id="KAF7808292.1"/>
    </source>
</evidence>